<feature type="compositionally biased region" description="Low complexity" evidence="1">
    <location>
        <begin position="181"/>
        <end position="190"/>
    </location>
</feature>
<evidence type="ECO:0000313" key="3">
    <source>
        <dbReference type="Proteomes" id="UP000216020"/>
    </source>
</evidence>
<dbReference type="RefSeq" id="WP_094854366.1">
    <property type="nucleotide sequence ID" value="NZ_NEVM01000005.1"/>
</dbReference>
<name>A0A261RYU0_9BORD</name>
<proteinExistence type="predicted"/>
<feature type="region of interest" description="Disordered" evidence="1">
    <location>
        <begin position="1"/>
        <end position="51"/>
    </location>
</feature>
<evidence type="ECO:0000313" key="2">
    <source>
        <dbReference type="EMBL" id="OZI29927.1"/>
    </source>
</evidence>
<dbReference type="Proteomes" id="UP000216020">
    <property type="component" value="Unassembled WGS sequence"/>
</dbReference>
<evidence type="ECO:0000256" key="1">
    <source>
        <dbReference type="SAM" id="MobiDB-lite"/>
    </source>
</evidence>
<protein>
    <submittedName>
        <fullName evidence="2">Uncharacterized protein</fullName>
    </submittedName>
</protein>
<comment type="caution">
    <text evidence="2">The sequence shown here is derived from an EMBL/GenBank/DDBJ whole genome shotgun (WGS) entry which is preliminary data.</text>
</comment>
<feature type="region of interest" description="Disordered" evidence="1">
    <location>
        <begin position="85"/>
        <end position="243"/>
    </location>
</feature>
<feature type="compositionally biased region" description="Basic and acidic residues" evidence="1">
    <location>
        <begin position="194"/>
        <end position="209"/>
    </location>
</feature>
<dbReference type="AlphaFoldDB" id="A0A261RYU0"/>
<sequence>MHIPSPTIDMSNTLLQHPDANPAPDTANRQRRTSLPFSADVGAKSRSHTAPVAIRQETPKITLTEEGTARATLAAQDAAAPIAVGETTLPDTGPDTVPQAKGDALPGSTGKFDRPRTLSFSRTPPFVRLNSAVETRPNAAKSGDVPAGAKPPATGTLSAIAEDASTQEEAWTTVSLKGEASSDAAAKASATEIPPDHASDATLGGHEEAEPAVAGEPSADENGKRKKSKTGCFRACIKPRTDD</sequence>
<dbReference type="OrthoDB" id="10020034at2"/>
<reference evidence="3" key="1">
    <citation type="submission" date="2017-05" db="EMBL/GenBank/DDBJ databases">
        <title>Complete and WGS of Bordetella genogroups.</title>
        <authorList>
            <person name="Spilker T."/>
            <person name="Lipuma J."/>
        </authorList>
    </citation>
    <scope>NUCLEOTIDE SEQUENCE [LARGE SCALE GENOMIC DNA]</scope>
    <source>
        <strain evidence="3">AU16122</strain>
    </source>
</reference>
<gene>
    <name evidence="2" type="ORF">CAL29_17695</name>
</gene>
<accession>A0A261RYU0</accession>
<keyword evidence="3" id="KW-1185">Reference proteome</keyword>
<organism evidence="2 3">
    <name type="scientific">Bordetella genomosp. 10</name>
    <dbReference type="NCBI Taxonomy" id="1416804"/>
    <lineage>
        <taxon>Bacteria</taxon>
        <taxon>Pseudomonadati</taxon>
        <taxon>Pseudomonadota</taxon>
        <taxon>Betaproteobacteria</taxon>
        <taxon>Burkholderiales</taxon>
        <taxon>Alcaligenaceae</taxon>
        <taxon>Bordetella</taxon>
    </lineage>
</organism>
<dbReference type="EMBL" id="NEVM01000005">
    <property type="protein sequence ID" value="OZI29927.1"/>
    <property type="molecule type" value="Genomic_DNA"/>
</dbReference>